<dbReference type="AlphaFoldDB" id="A0A4S3TLP8"/>
<feature type="region of interest" description="Disordered" evidence="1">
    <location>
        <begin position="72"/>
        <end position="97"/>
    </location>
</feature>
<accession>A0A4S3TLP8</accession>
<evidence type="ECO:0000313" key="3">
    <source>
        <dbReference type="Proteomes" id="UP000318864"/>
    </source>
</evidence>
<sequence>MTECTDRLCGRESEFAYWMGEDFSRVLDPEQDDLDHGDLHPYVCESCRDRMTDGPHWDEERFARPEEKLVTVADGGKSRTLQTGSERESGTEGEPET</sequence>
<keyword evidence="3" id="KW-1185">Reference proteome</keyword>
<dbReference type="Proteomes" id="UP000318864">
    <property type="component" value="Unassembled WGS sequence"/>
</dbReference>
<organism evidence="2 3">
    <name type="scientific">Salinadaptatus halalkaliphilus</name>
    <dbReference type="NCBI Taxonomy" id="2419781"/>
    <lineage>
        <taxon>Archaea</taxon>
        <taxon>Methanobacteriati</taxon>
        <taxon>Methanobacteriota</taxon>
        <taxon>Stenosarchaea group</taxon>
        <taxon>Halobacteria</taxon>
        <taxon>Halobacteriales</taxon>
        <taxon>Natrialbaceae</taxon>
        <taxon>Salinadaptatus</taxon>
    </lineage>
</organism>
<name>A0A4S3TLP8_9EURY</name>
<proteinExistence type="predicted"/>
<reference evidence="2 3" key="1">
    <citation type="submission" date="2018-10" db="EMBL/GenBank/DDBJ databases">
        <title>Natronolimnobius sp. XQ-INN 246 isolated from Inner Mongolia Autonomous Region of China.</title>
        <authorList>
            <person name="Xue Q."/>
        </authorList>
    </citation>
    <scope>NUCLEOTIDE SEQUENCE [LARGE SCALE GENOMIC DNA]</scope>
    <source>
        <strain evidence="2 3">XQ-INN 246</strain>
    </source>
</reference>
<evidence type="ECO:0000313" key="2">
    <source>
        <dbReference type="EMBL" id="THE64530.1"/>
    </source>
</evidence>
<dbReference type="EMBL" id="RBZW01000032">
    <property type="protein sequence ID" value="THE64530.1"/>
    <property type="molecule type" value="Genomic_DNA"/>
</dbReference>
<comment type="caution">
    <text evidence="2">The sequence shown here is derived from an EMBL/GenBank/DDBJ whole genome shotgun (WGS) entry which is preliminary data.</text>
</comment>
<protein>
    <submittedName>
        <fullName evidence="2">Uncharacterized protein</fullName>
    </submittedName>
</protein>
<gene>
    <name evidence="2" type="ORF">D8Y22_12875</name>
</gene>
<evidence type="ECO:0000256" key="1">
    <source>
        <dbReference type="SAM" id="MobiDB-lite"/>
    </source>
</evidence>